<dbReference type="PANTHER" id="PTHR13847:SF286">
    <property type="entry name" value="D-AMINO ACID DEHYDROGENASE"/>
    <property type="match status" value="1"/>
</dbReference>
<dbReference type="Proteomes" id="UP001152766">
    <property type="component" value="Unassembled WGS sequence"/>
</dbReference>
<evidence type="ECO:0000259" key="5">
    <source>
        <dbReference type="Pfam" id="PF01266"/>
    </source>
</evidence>
<dbReference type="NCBIfam" id="TIGR03364">
    <property type="entry name" value="HpnW_proposed"/>
    <property type="match status" value="1"/>
</dbReference>
<dbReference type="Gene3D" id="3.50.50.60">
    <property type="entry name" value="FAD/NAD(P)-binding domain"/>
    <property type="match status" value="1"/>
</dbReference>
<dbReference type="EMBL" id="SGUG01000005">
    <property type="protein sequence ID" value="MDG0861756.1"/>
    <property type="molecule type" value="Genomic_DNA"/>
</dbReference>
<keyword evidence="7" id="KW-1185">Reference proteome</keyword>
<organism evidence="6 7">
    <name type="scientific">Pelomonas aquatica</name>
    <dbReference type="NCBI Taxonomy" id="431058"/>
    <lineage>
        <taxon>Bacteria</taxon>
        <taxon>Pseudomonadati</taxon>
        <taxon>Pseudomonadota</taxon>
        <taxon>Betaproteobacteria</taxon>
        <taxon>Burkholderiales</taxon>
        <taxon>Sphaerotilaceae</taxon>
        <taxon>Roseateles</taxon>
    </lineage>
</organism>
<reference evidence="6" key="1">
    <citation type="submission" date="2019-02" db="EMBL/GenBank/DDBJ databases">
        <title>Draft genome of the type strain Pelomonas aquatica CCUG 52575T.</title>
        <authorList>
            <person name="Gomila M."/>
            <person name="Lalucat J."/>
        </authorList>
    </citation>
    <scope>NUCLEOTIDE SEQUENCE</scope>
    <source>
        <strain evidence="6">CCUG 52575</strain>
    </source>
</reference>
<accession>A0A9X4LEX7</accession>
<dbReference type="PANTHER" id="PTHR13847">
    <property type="entry name" value="SARCOSINE DEHYDROGENASE-RELATED"/>
    <property type="match status" value="1"/>
</dbReference>
<gene>
    <name evidence="6" type="ORF">EXJ73_04615</name>
</gene>
<dbReference type="RefSeq" id="WP_268151259.1">
    <property type="nucleotide sequence ID" value="NZ_JAPPUW010000011.1"/>
</dbReference>
<dbReference type="AlphaFoldDB" id="A0A9X4LEX7"/>
<comment type="cofactor">
    <cofactor evidence="1">
        <name>FAD</name>
        <dbReference type="ChEBI" id="CHEBI:57692"/>
    </cofactor>
</comment>
<feature type="domain" description="FAD dependent oxidoreductase" evidence="5">
    <location>
        <begin position="5"/>
        <end position="367"/>
    </location>
</feature>
<dbReference type="InterPro" id="IPR006076">
    <property type="entry name" value="FAD-dep_OxRdtase"/>
</dbReference>
<evidence type="ECO:0000313" key="7">
    <source>
        <dbReference type="Proteomes" id="UP001152766"/>
    </source>
</evidence>
<name>A0A9X4LEX7_9BURK</name>
<evidence type="ECO:0000256" key="4">
    <source>
        <dbReference type="ARBA" id="ARBA00023002"/>
    </source>
</evidence>
<dbReference type="SUPFAM" id="SSF51905">
    <property type="entry name" value="FAD/NAD(P)-binding domain"/>
    <property type="match status" value="1"/>
</dbReference>
<dbReference type="InterPro" id="IPR036188">
    <property type="entry name" value="FAD/NAD-bd_sf"/>
</dbReference>
<keyword evidence="3" id="KW-0285">Flavoprotein</keyword>
<dbReference type="Gene3D" id="3.30.9.10">
    <property type="entry name" value="D-Amino Acid Oxidase, subunit A, domain 2"/>
    <property type="match status" value="1"/>
</dbReference>
<proteinExistence type="inferred from homology"/>
<evidence type="ECO:0000256" key="3">
    <source>
        <dbReference type="ARBA" id="ARBA00022630"/>
    </source>
</evidence>
<protein>
    <submittedName>
        <fullName evidence="6">TIGR03364 family FAD-dependent oxidoreductase</fullName>
    </submittedName>
</protein>
<evidence type="ECO:0000256" key="2">
    <source>
        <dbReference type="ARBA" id="ARBA00009410"/>
    </source>
</evidence>
<dbReference type="Pfam" id="PF01266">
    <property type="entry name" value="DAO"/>
    <property type="match status" value="1"/>
</dbReference>
<sequence>MSSRRVAIVGAGILGLAHAWAAAKRGHRVQVFERDAAPLGASVRNFGLCLLLGQPEGELLELARHSRGLWLELLPALKAWHKAEGSLTVARDAAQWAVLQAFQAAAGEAYGTALVGAPALRTLPAAPGLDGLGALLSPHEIALESRLAIPAFAAWLAERHGVQFHFGTLVRAVEPPRLHTSRGRFEADELIVCSGHEYQQLYPEAFAQRRLRRCSLQMLRLAAPGLRLGPALLTGLSCLHYPSFTERAELRAPLDALREHVQATTPALLEHGIHLIVQQVGAGGELIVGDSHHYGETPSPFQSEAVDTLLLAQLRALLPMPMTVLERWQGVYGSGPAAYERFEAEPRVHCVAMGSGVGMSIGLALGERHFRD</sequence>
<comment type="caution">
    <text evidence="6">The sequence shown here is derived from an EMBL/GenBank/DDBJ whole genome shotgun (WGS) entry which is preliminary data.</text>
</comment>
<evidence type="ECO:0000313" key="6">
    <source>
        <dbReference type="EMBL" id="MDG0861756.1"/>
    </source>
</evidence>
<evidence type="ECO:0000256" key="1">
    <source>
        <dbReference type="ARBA" id="ARBA00001974"/>
    </source>
</evidence>
<keyword evidence="4" id="KW-0560">Oxidoreductase</keyword>
<comment type="similarity">
    <text evidence="2">Belongs to the DadA oxidoreductase family.</text>
</comment>
<dbReference type="InterPro" id="IPR017741">
    <property type="entry name" value="FAD-dependent_OxRdtase_HpnW"/>
</dbReference>
<dbReference type="GO" id="GO:0005737">
    <property type="term" value="C:cytoplasm"/>
    <property type="evidence" value="ECO:0007669"/>
    <property type="project" value="TreeGrafter"/>
</dbReference>
<dbReference type="GO" id="GO:0016491">
    <property type="term" value="F:oxidoreductase activity"/>
    <property type="evidence" value="ECO:0007669"/>
    <property type="project" value="UniProtKB-KW"/>
</dbReference>